<dbReference type="EMBL" id="JACHFW010000007">
    <property type="protein sequence ID" value="MBB5264830.1"/>
    <property type="molecule type" value="Genomic_DNA"/>
</dbReference>
<comment type="subcellular location">
    <subcellularLocation>
        <location evidence="1">Cell membrane</location>
        <topology evidence="1">Peripheral membrane protein</topology>
    </subcellularLocation>
</comment>
<keyword evidence="4 8" id="KW-0808">Transferase</keyword>
<dbReference type="SUPFAM" id="SSF53756">
    <property type="entry name" value="UDP-Glycosyltransferase/glycogen phosphorylase"/>
    <property type="match status" value="1"/>
</dbReference>
<keyword evidence="5" id="KW-0777">Teichoic acid biosynthesis</keyword>
<dbReference type="AlphaFoldDB" id="A0A7W8HBS4"/>
<feature type="transmembrane region" description="Helical" evidence="7">
    <location>
        <begin position="176"/>
        <end position="196"/>
    </location>
</feature>
<dbReference type="Gene3D" id="3.40.50.11820">
    <property type="match status" value="1"/>
</dbReference>
<dbReference type="Gene3D" id="3.40.50.12580">
    <property type="match status" value="1"/>
</dbReference>
<evidence type="ECO:0000256" key="4">
    <source>
        <dbReference type="ARBA" id="ARBA00022679"/>
    </source>
</evidence>
<reference evidence="8 9" key="1">
    <citation type="submission" date="2020-08" db="EMBL/GenBank/DDBJ databases">
        <title>Genomic Encyclopedia of Type Strains, Phase IV (KMG-IV): sequencing the most valuable type-strain genomes for metagenomic binning, comparative biology and taxonomic classification.</title>
        <authorList>
            <person name="Goeker M."/>
        </authorList>
    </citation>
    <scope>NUCLEOTIDE SEQUENCE [LARGE SCALE GENOMIC DNA]</scope>
    <source>
        <strain evidence="8 9">DSM 106146</strain>
    </source>
</reference>
<evidence type="ECO:0000313" key="8">
    <source>
        <dbReference type="EMBL" id="MBB5264830.1"/>
    </source>
</evidence>
<comment type="caution">
    <text evidence="8">The sequence shown here is derived from an EMBL/GenBank/DDBJ whole genome shotgun (WGS) entry which is preliminary data.</text>
</comment>
<keyword evidence="7" id="KW-0812">Transmembrane</keyword>
<evidence type="ECO:0000256" key="1">
    <source>
        <dbReference type="ARBA" id="ARBA00004202"/>
    </source>
</evidence>
<dbReference type="GO" id="GO:0005886">
    <property type="term" value="C:plasma membrane"/>
    <property type="evidence" value="ECO:0007669"/>
    <property type="project" value="UniProtKB-SubCell"/>
</dbReference>
<evidence type="ECO:0000256" key="6">
    <source>
        <dbReference type="ARBA" id="ARBA00023136"/>
    </source>
</evidence>
<evidence type="ECO:0000256" key="7">
    <source>
        <dbReference type="SAM" id="Phobius"/>
    </source>
</evidence>
<dbReference type="Pfam" id="PF04464">
    <property type="entry name" value="Glyphos_transf"/>
    <property type="match status" value="1"/>
</dbReference>
<dbReference type="RefSeq" id="WP_183773806.1">
    <property type="nucleotide sequence ID" value="NZ_JACHFW010000007.1"/>
</dbReference>
<evidence type="ECO:0000256" key="3">
    <source>
        <dbReference type="ARBA" id="ARBA00022475"/>
    </source>
</evidence>
<keyword evidence="9" id="KW-1185">Reference proteome</keyword>
<dbReference type="InterPro" id="IPR043149">
    <property type="entry name" value="TagF_N"/>
</dbReference>
<dbReference type="GO" id="GO:0047355">
    <property type="term" value="F:CDP-glycerol glycerophosphotransferase activity"/>
    <property type="evidence" value="ECO:0007669"/>
    <property type="project" value="InterPro"/>
</dbReference>
<keyword evidence="3" id="KW-1003">Cell membrane</keyword>
<evidence type="ECO:0000313" key="9">
    <source>
        <dbReference type="Proteomes" id="UP000543642"/>
    </source>
</evidence>
<dbReference type="PANTHER" id="PTHR37316">
    <property type="entry name" value="TEICHOIC ACID GLYCEROL-PHOSPHATE PRIMASE"/>
    <property type="match status" value="1"/>
</dbReference>
<name>A0A7W8HBS4_9FIRM</name>
<sequence length="557" mass="65165">MKWTNSCPFTVSGITWERIFLKFKIHSETDIPSETAFVLMSLDPENPKRVSVEKGQIPLSPQEQKLREWSFCLNMAAANGRSFLDNGQWRLCALNGGQIFPVSIDCEEARCQDEWARIFKYGKNKYAYNVSFSVQEVCPNRLELVLSSFFVRVNPKWRKRKYVQEAVTLKGKFRRFYLWLVIVMIRCYYFAFSRLIPKHGDRVLFMTETKDYLWGNLKYIHDRMIERGLKRRFKISCACRKSVGHQKSALSWIKTVGSIAASDFIFIDDYAPVFGFFKLYKKTKLIQVWHAGEGFKSVGYSRFGREGSPFPSGSCHKAYTFALTGAPELVPVYEEVFGIEKDAILPLGMARLDHFLDQEKIDAFTSEFYKKWPDLRGKKIILFAPTFRGAGQKDAWYDYSRLDFSRIYDFCGDEYIFLIKMHPFITERPDIPKIFRTRICDFSDYPDINELFYITDLLITDYSSNYYEFALLKRPVLFYTYDRAFYELTRGVHRSVKDNAPGKVCDTFDQLMTALETKDYEIDKTLTFAREHFGNYDGHASDRIINQILLDGSETHE</sequence>
<evidence type="ECO:0000256" key="5">
    <source>
        <dbReference type="ARBA" id="ARBA00022944"/>
    </source>
</evidence>
<gene>
    <name evidence="8" type="ORF">HNP82_001969</name>
</gene>
<dbReference type="InterPro" id="IPR051612">
    <property type="entry name" value="Teichoic_Acid_Biosynth"/>
</dbReference>
<dbReference type="Proteomes" id="UP000543642">
    <property type="component" value="Unassembled WGS sequence"/>
</dbReference>
<organism evidence="8 9">
    <name type="scientific">Catenibacillus scindens</name>
    <dbReference type="NCBI Taxonomy" id="673271"/>
    <lineage>
        <taxon>Bacteria</taxon>
        <taxon>Bacillati</taxon>
        <taxon>Bacillota</taxon>
        <taxon>Clostridia</taxon>
        <taxon>Lachnospirales</taxon>
        <taxon>Lachnospiraceae</taxon>
        <taxon>Catenibacillus</taxon>
    </lineage>
</organism>
<dbReference type="GO" id="GO:0019350">
    <property type="term" value="P:teichoic acid biosynthetic process"/>
    <property type="evidence" value="ECO:0007669"/>
    <property type="project" value="UniProtKB-KW"/>
</dbReference>
<accession>A0A7W8HBS4</accession>
<dbReference type="InterPro" id="IPR043148">
    <property type="entry name" value="TagF_C"/>
</dbReference>
<dbReference type="InterPro" id="IPR007554">
    <property type="entry name" value="Glycerophosphate_synth"/>
</dbReference>
<evidence type="ECO:0000256" key="2">
    <source>
        <dbReference type="ARBA" id="ARBA00010488"/>
    </source>
</evidence>
<keyword evidence="6 7" id="KW-0472">Membrane</keyword>
<keyword evidence="7" id="KW-1133">Transmembrane helix</keyword>
<dbReference type="PANTHER" id="PTHR37316:SF2">
    <property type="entry name" value="TEICHOIC ACID RIBITOL-PHOSPHATE POLYMERASE TARK"/>
    <property type="match status" value="1"/>
</dbReference>
<comment type="similarity">
    <text evidence="2">Belongs to the CDP-glycerol glycerophosphotransferase family.</text>
</comment>
<dbReference type="EC" id="2.7.8.14" evidence="8"/>
<proteinExistence type="inferred from homology"/>
<dbReference type="GO" id="GO:0047356">
    <property type="term" value="F:CDP-ribitol ribitolphosphotransferase activity"/>
    <property type="evidence" value="ECO:0007669"/>
    <property type="project" value="UniProtKB-EC"/>
</dbReference>
<protein>
    <submittedName>
        <fullName evidence="8">CDP-ribitol ribitolphosphotransferase</fullName>
        <ecNumber evidence="8">2.7.8.14</ecNumber>
    </submittedName>
</protein>